<organism evidence="1 2">
    <name type="scientific">Ursus americanus</name>
    <name type="common">American black bear</name>
    <name type="synonym">Euarctos americanus</name>
    <dbReference type="NCBI Taxonomy" id="9643"/>
    <lineage>
        <taxon>Eukaryota</taxon>
        <taxon>Metazoa</taxon>
        <taxon>Chordata</taxon>
        <taxon>Craniata</taxon>
        <taxon>Vertebrata</taxon>
        <taxon>Euteleostomi</taxon>
        <taxon>Mammalia</taxon>
        <taxon>Eutheria</taxon>
        <taxon>Laurasiatheria</taxon>
        <taxon>Carnivora</taxon>
        <taxon>Caniformia</taxon>
        <taxon>Ursidae</taxon>
        <taxon>Ursus</taxon>
    </lineage>
</organism>
<name>A0A452QCB2_URSAM</name>
<evidence type="ECO:0000313" key="2">
    <source>
        <dbReference type="Proteomes" id="UP000291022"/>
    </source>
</evidence>
<dbReference type="Ensembl" id="ENSUAMT00000002205.1">
    <property type="protein sequence ID" value="ENSUAMP00000001927.1"/>
    <property type="gene ID" value="ENSUAMG00000001795.1"/>
</dbReference>
<evidence type="ECO:0000313" key="1">
    <source>
        <dbReference type="Ensembl" id="ENSUAMP00000001927.1"/>
    </source>
</evidence>
<proteinExistence type="predicted"/>
<dbReference type="AlphaFoldDB" id="A0A452QCB2"/>
<accession>A0A452QCB2</accession>
<dbReference type="GeneTree" id="ENSGT00990000205467"/>
<reference evidence="1" key="2">
    <citation type="submission" date="2025-08" db="UniProtKB">
        <authorList>
            <consortium name="Ensembl"/>
        </authorList>
    </citation>
    <scope>IDENTIFICATION</scope>
</reference>
<reference evidence="1" key="3">
    <citation type="submission" date="2025-09" db="UniProtKB">
        <authorList>
            <consortium name="Ensembl"/>
        </authorList>
    </citation>
    <scope>IDENTIFICATION</scope>
</reference>
<keyword evidence="2" id="KW-1185">Reference proteome</keyword>
<sequence>MAPRDLRSLSVQPLALSAAGWPTPRLPCGSRPAVQRTSTQQLTCRPPEDLREPVYLCPLPSASRGAGCCQWSWAPHLPVCQHPSSRPEGQRLRSQCSLSASHANRLALTLPPLLTQGPPPISFSQAINLEAEMGLLSILWPLFFYCILCCGSSHPSLPLCVCFFKCEATRSLVLFCVSFWWRKGGPSCG</sequence>
<protein>
    <submittedName>
        <fullName evidence="1">Uncharacterized protein</fullName>
    </submittedName>
</protein>
<dbReference type="Proteomes" id="UP000291022">
    <property type="component" value="Unassembled WGS sequence"/>
</dbReference>
<reference evidence="2" key="1">
    <citation type="submission" date="2016-06" db="EMBL/GenBank/DDBJ databases">
        <title>De novo assembly and RNA-Seq shows season-dependent expression and editing in black bear kidneys.</title>
        <authorList>
            <person name="Korstanje R."/>
            <person name="Srivastava A."/>
            <person name="Sarsani V.K."/>
            <person name="Sheehan S.M."/>
            <person name="Seger R.L."/>
            <person name="Barter M.E."/>
            <person name="Lindqvist C."/>
            <person name="Brody L.C."/>
            <person name="Mullikin J.C."/>
        </authorList>
    </citation>
    <scope>NUCLEOTIDE SEQUENCE [LARGE SCALE GENOMIC DNA]</scope>
</reference>